<evidence type="ECO:0000259" key="3">
    <source>
        <dbReference type="Pfam" id="PF07859"/>
    </source>
</evidence>
<evidence type="ECO:0000313" key="4">
    <source>
        <dbReference type="EMBL" id="GIM74936.1"/>
    </source>
</evidence>
<accession>A0A919VSL1</accession>
<dbReference type="EMBL" id="BOQP01000021">
    <property type="protein sequence ID" value="GIM74936.1"/>
    <property type="molecule type" value="Genomic_DNA"/>
</dbReference>
<gene>
    <name evidence="4" type="primary">aes_1</name>
    <name evidence="4" type="ORF">Aco04nite_42870</name>
</gene>
<dbReference type="Gene3D" id="3.40.50.1820">
    <property type="entry name" value="alpha/beta hydrolase"/>
    <property type="match status" value="1"/>
</dbReference>
<dbReference type="PANTHER" id="PTHR48081:SF8">
    <property type="entry name" value="ALPHA_BETA HYDROLASE FOLD-3 DOMAIN-CONTAINING PROTEIN-RELATED"/>
    <property type="match status" value="1"/>
</dbReference>
<keyword evidence="1" id="KW-0378">Hydrolase</keyword>
<reference evidence="4" key="1">
    <citation type="submission" date="2021-03" db="EMBL/GenBank/DDBJ databases">
        <title>Whole genome shotgun sequence of Actinoplanes consettensis NBRC 14913.</title>
        <authorList>
            <person name="Komaki H."/>
            <person name="Tamura T."/>
        </authorList>
    </citation>
    <scope>NUCLEOTIDE SEQUENCE</scope>
    <source>
        <strain evidence="4">NBRC 14913</strain>
    </source>
</reference>
<proteinExistence type="predicted"/>
<dbReference type="GO" id="GO:0016787">
    <property type="term" value="F:hydrolase activity"/>
    <property type="evidence" value="ECO:0007669"/>
    <property type="project" value="UniProtKB-KW"/>
</dbReference>
<dbReference type="Pfam" id="PF07859">
    <property type="entry name" value="Abhydrolase_3"/>
    <property type="match status" value="1"/>
</dbReference>
<dbReference type="InterPro" id="IPR013094">
    <property type="entry name" value="AB_hydrolase_3"/>
</dbReference>
<feature type="compositionally biased region" description="Basic and acidic residues" evidence="2">
    <location>
        <begin position="19"/>
        <end position="34"/>
    </location>
</feature>
<dbReference type="PANTHER" id="PTHR48081">
    <property type="entry name" value="AB HYDROLASE SUPERFAMILY PROTEIN C4A8.06C"/>
    <property type="match status" value="1"/>
</dbReference>
<comment type="caution">
    <text evidence="4">The sequence shown here is derived from an EMBL/GenBank/DDBJ whole genome shotgun (WGS) entry which is preliminary data.</text>
</comment>
<evidence type="ECO:0000256" key="1">
    <source>
        <dbReference type="ARBA" id="ARBA00022801"/>
    </source>
</evidence>
<dbReference type="Proteomes" id="UP000680865">
    <property type="component" value="Unassembled WGS sequence"/>
</dbReference>
<dbReference type="SUPFAM" id="SSF53474">
    <property type="entry name" value="alpha/beta-Hydrolases"/>
    <property type="match status" value="1"/>
</dbReference>
<protein>
    <submittedName>
        <fullName evidence="4">Esterase</fullName>
    </submittedName>
</protein>
<dbReference type="AlphaFoldDB" id="A0A919VSL1"/>
<keyword evidence="5" id="KW-1185">Reference proteome</keyword>
<evidence type="ECO:0000313" key="5">
    <source>
        <dbReference type="Proteomes" id="UP000680865"/>
    </source>
</evidence>
<feature type="domain" description="Alpha/beta hydrolase fold-3" evidence="3">
    <location>
        <begin position="63"/>
        <end position="271"/>
    </location>
</feature>
<sequence length="298" mass="31535">MQDAKPVLEPAAARFADETRVENGRRSLPEKSAEEFTVAGGPSGTVRIRLVRPDDAGAILPVIVYLHGEGWVSGDARTHDRLVRELATRARAAVVFVRYTRSPEARYPVAVEECYAALEWVAAHGGGHGLDPARIAIAGDSAGGAMAAAVTLMAKQRSGPTLAAQVLFYPVTDAAFGTGSYGEFATGYGLTRDAMRRFWDQYAPGDAARAEITCSPLRATAEQLAGLPPALVIVAEADVLRDEGEAYAAKLRSAGVPVTAVRYQGTIHDFVTADALRDTHAARSATVQAGRFLADALS</sequence>
<feature type="region of interest" description="Disordered" evidence="2">
    <location>
        <begin position="19"/>
        <end position="38"/>
    </location>
</feature>
<dbReference type="InterPro" id="IPR029058">
    <property type="entry name" value="AB_hydrolase_fold"/>
</dbReference>
<organism evidence="4 5">
    <name type="scientific">Winogradskya consettensis</name>
    <dbReference type="NCBI Taxonomy" id="113560"/>
    <lineage>
        <taxon>Bacteria</taxon>
        <taxon>Bacillati</taxon>
        <taxon>Actinomycetota</taxon>
        <taxon>Actinomycetes</taxon>
        <taxon>Micromonosporales</taxon>
        <taxon>Micromonosporaceae</taxon>
        <taxon>Winogradskya</taxon>
    </lineage>
</organism>
<dbReference type="InterPro" id="IPR050300">
    <property type="entry name" value="GDXG_lipolytic_enzyme"/>
</dbReference>
<evidence type="ECO:0000256" key="2">
    <source>
        <dbReference type="SAM" id="MobiDB-lite"/>
    </source>
</evidence>
<dbReference type="RefSeq" id="WP_212999002.1">
    <property type="nucleotide sequence ID" value="NZ_BAAATW010000015.1"/>
</dbReference>
<name>A0A919VSL1_9ACTN</name>